<dbReference type="Gene3D" id="3.90.1150.10">
    <property type="entry name" value="Aspartate Aminotransferase, domain 1"/>
    <property type="match status" value="1"/>
</dbReference>
<keyword evidence="5 11" id="KW-0032">Aminotransferase</keyword>
<keyword evidence="7 11" id="KW-0808">Transferase</keyword>
<dbReference type="InterPro" id="IPR050106">
    <property type="entry name" value="HistidinolP_aminotransfase"/>
</dbReference>
<dbReference type="PANTHER" id="PTHR43643:SF6">
    <property type="entry name" value="HISTIDINOL-PHOSPHATE AMINOTRANSFERASE"/>
    <property type="match status" value="1"/>
</dbReference>
<dbReference type="AlphaFoldDB" id="A0A497ZIE8"/>
<dbReference type="Gene3D" id="3.40.640.10">
    <property type="entry name" value="Type I PLP-dependent aspartate aminotransferase-like (Major domain)"/>
    <property type="match status" value="1"/>
</dbReference>
<comment type="similarity">
    <text evidence="3 11">Belongs to the class-II pyridoxal-phosphate-dependent aminotransferase family. Histidinol-phosphate aminotransferase subfamily.</text>
</comment>
<evidence type="ECO:0000256" key="8">
    <source>
        <dbReference type="ARBA" id="ARBA00022898"/>
    </source>
</evidence>
<comment type="pathway">
    <text evidence="2 11">Amino-acid biosynthesis; L-histidine biosynthesis; L-histidine from 5-phospho-alpha-D-ribose 1-diphosphate: step 7/9.</text>
</comment>
<organism evidence="13 14">
    <name type="scientific">Ruegeria conchae</name>
    <dbReference type="NCBI Taxonomy" id="981384"/>
    <lineage>
        <taxon>Bacteria</taxon>
        <taxon>Pseudomonadati</taxon>
        <taxon>Pseudomonadota</taxon>
        <taxon>Alphaproteobacteria</taxon>
        <taxon>Rhodobacterales</taxon>
        <taxon>Roseobacteraceae</taxon>
        <taxon>Ruegeria</taxon>
    </lineage>
</organism>
<dbReference type="PROSITE" id="PS00599">
    <property type="entry name" value="AA_TRANSFER_CLASS_2"/>
    <property type="match status" value="1"/>
</dbReference>
<dbReference type="GO" id="GO:0000105">
    <property type="term" value="P:L-histidine biosynthetic process"/>
    <property type="evidence" value="ECO:0007669"/>
    <property type="project" value="UniProtKB-UniRule"/>
</dbReference>
<evidence type="ECO:0000256" key="3">
    <source>
        <dbReference type="ARBA" id="ARBA00007970"/>
    </source>
</evidence>
<dbReference type="GO" id="GO:0004400">
    <property type="term" value="F:histidinol-phosphate transaminase activity"/>
    <property type="evidence" value="ECO:0007669"/>
    <property type="project" value="UniProtKB-UniRule"/>
</dbReference>
<dbReference type="InterPro" id="IPR001917">
    <property type="entry name" value="Aminotrans_II_pyridoxalP_BS"/>
</dbReference>
<dbReference type="InterPro" id="IPR005861">
    <property type="entry name" value="HisP_aminotrans"/>
</dbReference>
<dbReference type="CDD" id="cd00609">
    <property type="entry name" value="AAT_like"/>
    <property type="match status" value="1"/>
</dbReference>
<evidence type="ECO:0000313" key="13">
    <source>
        <dbReference type="EMBL" id="RLK08459.1"/>
    </source>
</evidence>
<dbReference type="InterPro" id="IPR015424">
    <property type="entry name" value="PyrdxlP-dep_Trfase"/>
</dbReference>
<keyword evidence="14" id="KW-1185">Reference proteome</keyword>
<dbReference type="InterPro" id="IPR015422">
    <property type="entry name" value="PyrdxlP-dep_Trfase_small"/>
</dbReference>
<evidence type="ECO:0000256" key="5">
    <source>
        <dbReference type="ARBA" id="ARBA00022576"/>
    </source>
</evidence>
<evidence type="ECO:0000256" key="9">
    <source>
        <dbReference type="ARBA" id="ARBA00023102"/>
    </source>
</evidence>
<dbReference type="EMBL" id="RCCT01000002">
    <property type="protein sequence ID" value="RLK08459.1"/>
    <property type="molecule type" value="Genomic_DNA"/>
</dbReference>
<accession>A0A497ZIE8</accession>
<proteinExistence type="inferred from homology"/>
<comment type="caution">
    <text evidence="13">The sequence shown here is derived from an EMBL/GenBank/DDBJ whole genome shotgun (WGS) entry which is preliminary data.</text>
</comment>
<comment type="catalytic activity">
    <reaction evidence="10 11">
        <text>L-histidinol phosphate + 2-oxoglutarate = 3-(imidazol-4-yl)-2-oxopropyl phosphate + L-glutamate</text>
        <dbReference type="Rhea" id="RHEA:23744"/>
        <dbReference type="ChEBI" id="CHEBI:16810"/>
        <dbReference type="ChEBI" id="CHEBI:29985"/>
        <dbReference type="ChEBI" id="CHEBI:57766"/>
        <dbReference type="ChEBI" id="CHEBI:57980"/>
        <dbReference type="EC" id="2.6.1.9"/>
    </reaction>
</comment>
<evidence type="ECO:0000256" key="7">
    <source>
        <dbReference type="ARBA" id="ARBA00022679"/>
    </source>
</evidence>
<dbReference type="Pfam" id="PF00155">
    <property type="entry name" value="Aminotran_1_2"/>
    <property type="match status" value="1"/>
</dbReference>
<dbReference type="Proteomes" id="UP000271700">
    <property type="component" value="Unassembled WGS sequence"/>
</dbReference>
<dbReference type="PANTHER" id="PTHR43643">
    <property type="entry name" value="HISTIDINOL-PHOSPHATE AMINOTRANSFERASE 2"/>
    <property type="match status" value="1"/>
</dbReference>
<comment type="cofactor">
    <cofactor evidence="1 11">
        <name>pyridoxal 5'-phosphate</name>
        <dbReference type="ChEBI" id="CHEBI:597326"/>
    </cofactor>
</comment>
<dbReference type="UniPathway" id="UPA00031">
    <property type="reaction ID" value="UER00012"/>
</dbReference>
<dbReference type="SUPFAM" id="SSF53383">
    <property type="entry name" value="PLP-dependent transferases"/>
    <property type="match status" value="1"/>
</dbReference>
<evidence type="ECO:0000256" key="6">
    <source>
        <dbReference type="ARBA" id="ARBA00022605"/>
    </source>
</evidence>
<evidence type="ECO:0000259" key="12">
    <source>
        <dbReference type="Pfam" id="PF00155"/>
    </source>
</evidence>
<dbReference type="RefSeq" id="WP_010442668.1">
    <property type="nucleotide sequence ID" value="NZ_AEYW01000018.1"/>
</dbReference>
<dbReference type="EC" id="2.6.1.9" evidence="11"/>
<dbReference type="STRING" id="981384.GCA_000192475_01037"/>
<evidence type="ECO:0000256" key="10">
    <source>
        <dbReference type="ARBA" id="ARBA00047481"/>
    </source>
</evidence>
<sequence>MIRSVGHISAMSPYALAQLDAPKGMPLISLSQNESLRPPSPLAIDAAAKALEAGNLYPDPDWGDLRAALSRLHGIPADGILCGCGSMELISCITQAFADEHNSVLAPAHAYPFFRTAAQIARARYDDAPEEDKRVSVDALLAAIRDDTRIVFVANPGNPTGTRIPRAELVRLREGLPRDTLLVVDEAYAEFTDHVREPVFDLVERGDTVVLRTFSKAYGLAGMRVGWGLFPLEIARELRKVMNPNNITIAGQAAAKAALLDQGYMRETCRETARLRDGLRQRLLQAGLNVPESFTNFVLIHLESPEAAHHADHALRAEGVFLRPQAGAGLADCLRVTISVADQIEIAASLLERLAKEGLS</sequence>
<gene>
    <name evidence="11" type="primary">hisC</name>
    <name evidence="13" type="ORF">CLV75_2136</name>
</gene>
<dbReference type="OrthoDB" id="9809616at2"/>
<evidence type="ECO:0000256" key="4">
    <source>
        <dbReference type="ARBA" id="ARBA00011738"/>
    </source>
</evidence>
<keyword evidence="8 11" id="KW-0663">Pyridoxal phosphate</keyword>
<comment type="subunit">
    <text evidence="4 11">Homodimer.</text>
</comment>
<evidence type="ECO:0000256" key="1">
    <source>
        <dbReference type="ARBA" id="ARBA00001933"/>
    </source>
</evidence>
<evidence type="ECO:0000313" key="14">
    <source>
        <dbReference type="Proteomes" id="UP000271700"/>
    </source>
</evidence>
<protein>
    <recommendedName>
        <fullName evidence="11">Histidinol-phosphate aminotransferase</fullName>
        <ecNumber evidence="11">2.6.1.9</ecNumber>
    </recommendedName>
    <alternativeName>
        <fullName evidence="11">Imidazole acetol-phosphate transaminase</fullName>
    </alternativeName>
</protein>
<feature type="modified residue" description="N6-(pyridoxal phosphate)lysine" evidence="11">
    <location>
        <position position="216"/>
    </location>
</feature>
<evidence type="ECO:0000256" key="11">
    <source>
        <dbReference type="HAMAP-Rule" id="MF_01023"/>
    </source>
</evidence>
<dbReference type="InterPro" id="IPR004839">
    <property type="entry name" value="Aminotransferase_I/II_large"/>
</dbReference>
<dbReference type="GO" id="GO:0030170">
    <property type="term" value="F:pyridoxal phosphate binding"/>
    <property type="evidence" value="ECO:0007669"/>
    <property type="project" value="InterPro"/>
</dbReference>
<dbReference type="InterPro" id="IPR015421">
    <property type="entry name" value="PyrdxlP-dep_Trfase_major"/>
</dbReference>
<reference evidence="13 14" key="1">
    <citation type="submission" date="2018-10" db="EMBL/GenBank/DDBJ databases">
        <title>Genomic Encyclopedia of Archaeal and Bacterial Type Strains, Phase II (KMG-II): from individual species to whole genera.</title>
        <authorList>
            <person name="Goeker M."/>
        </authorList>
    </citation>
    <scope>NUCLEOTIDE SEQUENCE [LARGE SCALE GENOMIC DNA]</scope>
    <source>
        <strain evidence="13 14">DSM 29317</strain>
    </source>
</reference>
<dbReference type="HAMAP" id="MF_01023">
    <property type="entry name" value="HisC_aminotrans_2"/>
    <property type="match status" value="1"/>
</dbReference>
<keyword evidence="9 11" id="KW-0368">Histidine biosynthesis</keyword>
<feature type="domain" description="Aminotransferase class I/classII large" evidence="12">
    <location>
        <begin position="27"/>
        <end position="347"/>
    </location>
</feature>
<name>A0A497ZIE8_9RHOB</name>
<evidence type="ECO:0000256" key="2">
    <source>
        <dbReference type="ARBA" id="ARBA00005011"/>
    </source>
</evidence>
<keyword evidence="6 11" id="KW-0028">Amino-acid biosynthesis</keyword>